<accession>A0AAN6U3S7</accession>
<dbReference type="EMBL" id="MU853225">
    <property type="protein sequence ID" value="KAK4125639.1"/>
    <property type="molecule type" value="Genomic_DNA"/>
</dbReference>
<reference evidence="2" key="2">
    <citation type="submission" date="2023-05" db="EMBL/GenBank/DDBJ databases">
        <authorList>
            <consortium name="Lawrence Berkeley National Laboratory"/>
            <person name="Steindorff A."/>
            <person name="Hensen N."/>
            <person name="Bonometti L."/>
            <person name="Westerberg I."/>
            <person name="Brannstrom I.O."/>
            <person name="Guillou S."/>
            <person name="Cros-Aarteil S."/>
            <person name="Calhoun S."/>
            <person name="Haridas S."/>
            <person name="Kuo A."/>
            <person name="Mondo S."/>
            <person name="Pangilinan J."/>
            <person name="Riley R."/>
            <person name="Labutti K."/>
            <person name="Andreopoulos B."/>
            <person name="Lipzen A."/>
            <person name="Chen C."/>
            <person name="Yanf M."/>
            <person name="Daum C."/>
            <person name="Ng V."/>
            <person name="Clum A."/>
            <person name="Ohm R."/>
            <person name="Martin F."/>
            <person name="Silar P."/>
            <person name="Natvig D."/>
            <person name="Lalanne C."/>
            <person name="Gautier V."/>
            <person name="Ament-Velasquez S.L."/>
            <person name="Kruys A."/>
            <person name="Hutchinson M.I."/>
            <person name="Powell A.J."/>
            <person name="Barry K."/>
            <person name="Miller A.N."/>
            <person name="Grigoriev I.V."/>
            <person name="Debuchy R."/>
            <person name="Gladieux P."/>
            <person name="Thoren M.H."/>
            <person name="Johannesson H."/>
        </authorList>
    </citation>
    <scope>NUCLEOTIDE SEQUENCE</scope>
    <source>
        <strain evidence="2">CBS 731.68</strain>
    </source>
</reference>
<dbReference type="RefSeq" id="XP_062649410.1">
    <property type="nucleotide sequence ID" value="XM_062796102.1"/>
</dbReference>
<sequence length="127" mass="13076">MDTRSSFQRCAPANLNDLKPATADTSNIFFHFSHYISSQPSRVNSLNPSHQDILATMSSNNSGNSSRNWDDILKHGSALSILKPDVAFSGTSSGSTSGSTSGGPSGGSSGGSTYPSGGQTSGSTTQR</sequence>
<feature type="compositionally biased region" description="Gly residues" evidence="1">
    <location>
        <begin position="100"/>
        <end position="110"/>
    </location>
</feature>
<name>A0AAN6U3S7_9PEZI</name>
<dbReference type="AlphaFoldDB" id="A0AAN6U3S7"/>
<keyword evidence="3" id="KW-1185">Reference proteome</keyword>
<gene>
    <name evidence="2" type="ORF">N657DRAFT_678724</name>
</gene>
<organism evidence="2 3">
    <name type="scientific">Parathielavia appendiculata</name>
    <dbReference type="NCBI Taxonomy" id="2587402"/>
    <lineage>
        <taxon>Eukaryota</taxon>
        <taxon>Fungi</taxon>
        <taxon>Dikarya</taxon>
        <taxon>Ascomycota</taxon>
        <taxon>Pezizomycotina</taxon>
        <taxon>Sordariomycetes</taxon>
        <taxon>Sordariomycetidae</taxon>
        <taxon>Sordariales</taxon>
        <taxon>Chaetomiaceae</taxon>
        <taxon>Parathielavia</taxon>
    </lineage>
</organism>
<reference evidence="2" key="1">
    <citation type="journal article" date="2023" name="Mol. Phylogenet. Evol.">
        <title>Genome-scale phylogeny and comparative genomics of the fungal order Sordariales.</title>
        <authorList>
            <person name="Hensen N."/>
            <person name="Bonometti L."/>
            <person name="Westerberg I."/>
            <person name="Brannstrom I.O."/>
            <person name="Guillou S."/>
            <person name="Cros-Aarteil S."/>
            <person name="Calhoun S."/>
            <person name="Haridas S."/>
            <person name="Kuo A."/>
            <person name="Mondo S."/>
            <person name="Pangilinan J."/>
            <person name="Riley R."/>
            <person name="LaButti K."/>
            <person name="Andreopoulos B."/>
            <person name="Lipzen A."/>
            <person name="Chen C."/>
            <person name="Yan M."/>
            <person name="Daum C."/>
            <person name="Ng V."/>
            <person name="Clum A."/>
            <person name="Steindorff A."/>
            <person name="Ohm R.A."/>
            <person name="Martin F."/>
            <person name="Silar P."/>
            <person name="Natvig D.O."/>
            <person name="Lalanne C."/>
            <person name="Gautier V."/>
            <person name="Ament-Velasquez S.L."/>
            <person name="Kruys A."/>
            <person name="Hutchinson M.I."/>
            <person name="Powell A.J."/>
            <person name="Barry K."/>
            <person name="Miller A.N."/>
            <person name="Grigoriev I.V."/>
            <person name="Debuchy R."/>
            <person name="Gladieux P."/>
            <person name="Hiltunen Thoren M."/>
            <person name="Johannesson H."/>
        </authorList>
    </citation>
    <scope>NUCLEOTIDE SEQUENCE</scope>
    <source>
        <strain evidence="2">CBS 731.68</strain>
    </source>
</reference>
<dbReference type="Proteomes" id="UP001302602">
    <property type="component" value="Unassembled WGS sequence"/>
</dbReference>
<feature type="compositionally biased region" description="Low complexity" evidence="1">
    <location>
        <begin position="89"/>
        <end position="99"/>
    </location>
</feature>
<feature type="region of interest" description="Disordered" evidence="1">
    <location>
        <begin position="89"/>
        <end position="127"/>
    </location>
</feature>
<protein>
    <submittedName>
        <fullName evidence="2">Uncharacterized protein</fullName>
    </submittedName>
</protein>
<comment type="caution">
    <text evidence="2">The sequence shown here is derived from an EMBL/GenBank/DDBJ whole genome shotgun (WGS) entry which is preliminary data.</text>
</comment>
<evidence type="ECO:0000313" key="3">
    <source>
        <dbReference type="Proteomes" id="UP001302602"/>
    </source>
</evidence>
<evidence type="ECO:0000256" key="1">
    <source>
        <dbReference type="SAM" id="MobiDB-lite"/>
    </source>
</evidence>
<feature type="compositionally biased region" description="Low complexity" evidence="1">
    <location>
        <begin position="111"/>
        <end position="127"/>
    </location>
</feature>
<proteinExistence type="predicted"/>
<dbReference type="GeneID" id="87832870"/>
<evidence type="ECO:0000313" key="2">
    <source>
        <dbReference type="EMBL" id="KAK4125639.1"/>
    </source>
</evidence>